<reference evidence="4 5" key="1">
    <citation type="submission" date="2017-06" db="EMBL/GenBank/DDBJ databases">
        <authorList>
            <person name="Kim H.J."/>
            <person name="Triplett B.A."/>
        </authorList>
    </citation>
    <scope>NUCLEOTIDE SEQUENCE [LARGE SCALE GENOMIC DNA]</scope>
    <source>
        <strain evidence="4 5">B29T1</strain>
    </source>
</reference>
<accession>A0A212QZJ6</accession>
<evidence type="ECO:0000313" key="4">
    <source>
        <dbReference type="EMBL" id="SNB65168.1"/>
    </source>
</evidence>
<dbReference type="Gene3D" id="3.40.630.30">
    <property type="match status" value="1"/>
</dbReference>
<dbReference type="CDD" id="cd04301">
    <property type="entry name" value="NAT_SF"/>
    <property type="match status" value="1"/>
</dbReference>
<evidence type="ECO:0000259" key="3">
    <source>
        <dbReference type="PROSITE" id="PS51186"/>
    </source>
</evidence>
<keyword evidence="5" id="KW-1185">Reference proteome</keyword>
<name>A0A212QZJ6_9PROT</name>
<sequence length="181" mass="20422">MKSLSAPNAEPTLHWSTAEDDAACGRLIGITLRAAPYRRALARAMPFIANDAPMHIPSQHQRIIACAGQQIIGAAQFAPEAGYLDYLFVTPAHQGQRLGARLLREVEHHAKQPLRLVVLSINKPARRFYERAGYVIERREREDDWYGQRVVWITMAYRTRPASSLNIPIRREADPPPTHPA</sequence>
<dbReference type="PROSITE" id="PS51186">
    <property type="entry name" value="GNAT"/>
    <property type="match status" value="1"/>
</dbReference>
<evidence type="ECO:0000256" key="1">
    <source>
        <dbReference type="ARBA" id="ARBA00022679"/>
    </source>
</evidence>
<keyword evidence="1 4" id="KW-0808">Transferase</keyword>
<dbReference type="InterPro" id="IPR050832">
    <property type="entry name" value="Bact_Acetyltransf"/>
</dbReference>
<dbReference type="InterPro" id="IPR000182">
    <property type="entry name" value="GNAT_dom"/>
</dbReference>
<dbReference type="EMBL" id="FYEH01000004">
    <property type="protein sequence ID" value="SNB65168.1"/>
    <property type="molecule type" value="Genomic_DNA"/>
</dbReference>
<dbReference type="PANTHER" id="PTHR43877">
    <property type="entry name" value="AMINOALKYLPHOSPHONATE N-ACETYLTRANSFERASE-RELATED-RELATED"/>
    <property type="match status" value="1"/>
</dbReference>
<dbReference type="AlphaFoldDB" id="A0A212QZJ6"/>
<dbReference type="Pfam" id="PF13673">
    <property type="entry name" value="Acetyltransf_10"/>
    <property type="match status" value="1"/>
</dbReference>
<dbReference type="GO" id="GO:0016747">
    <property type="term" value="F:acyltransferase activity, transferring groups other than amino-acyl groups"/>
    <property type="evidence" value="ECO:0007669"/>
    <property type="project" value="InterPro"/>
</dbReference>
<dbReference type="InterPro" id="IPR016181">
    <property type="entry name" value="Acyl_CoA_acyltransferase"/>
</dbReference>
<evidence type="ECO:0000256" key="2">
    <source>
        <dbReference type="ARBA" id="ARBA00023315"/>
    </source>
</evidence>
<keyword evidence="2" id="KW-0012">Acyltransferase</keyword>
<gene>
    <name evidence="4" type="ORF">SAMN07250955_104207</name>
</gene>
<dbReference type="Proteomes" id="UP000197065">
    <property type="component" value="Unassembled WGS sequence"/>
</dbReference>
<dbReference type="OrthoDB" id="1821130at2"/>
<feature type="domain" description="N-acetyltransferase" evidence="3">
    <location>
        <begin position="11"/>
        <end position="160"/>
    </location>
</feature>
<proteinExistence type="predicted"/>
<organism evidence="4 5">
    <name type="scientific">Arboricoccus pini</name>
    <dbReference type="NCBI Taxonomy" id="1963835"/>
    <lineage>
        <taxon>Bacteria</taxon>
        <taxon>Pseudomonadati</taxon>
        <taxon>Pseudomonadota</taxon>
        <taxon>Alphaproteobacteria</taxon>
        <taxon>Geminicoccales</taxon>
        <taxon>Geminicoccaceae</taxon>
        <taxon>Arboricoccus</taxon>
    </lineage>
</organism>
<evidence type="ECO:0000313" key="5">
    <source>
        <dbReference type="Proteomes" id="UP000197065"/>
    </source>
</evidence>
<dbReference type="SUPFAM" id="SSF55729">
    <property type="entry name" value="Acyl-CoA N-acyltransferases (Nat)"/>
    <property type="match status" value="1"/>
</dbReference>
<protein>
    <submittedName>
        <fullName evidence="4">Acetyltransferase (GNAT) domain-containing protein</fullName>
    </submittedName>
</protein>